<dbReference type="RefSeq" id="WP_072579743.1">
    <property type="nucleotide sequence ID" value="NZ_CP016020.1"/>
</dbReference>
<evidence type="ECO:0000256" key="1">
    <source>
        <dbReference type="SAM" id="Phobius"/>
    </source>
</evidence>
<protein>
    <submittedName>
        <fullName evidence="2">Uncharacterized protein</fullName>
    </submittedName>
</protein>
<organism evidence="2 3">
    <name type="scientific">Bacillus weihaiensis</name>
    <dbReference type="NCBI Taxonomy" id="1547283"/>
    <lineage>
        <taxon>Bacteria</taxon>
        <taxon>Bacillati</taxon>
        <taxon>Bacillota</taxon>
        <taxon>Bacilli</taxon>
        <taxon>Bacillales</taxon>
        <taxon>Bacillaceae</taxon>
        <taxon>Bacillus</taxon>
    </lineage>
</organism>
<name>A0A1L3MRG5_9BACI</name>
<keyword evidence="1" id="KW-1133">Transmembrane helix</keyword>
<accession>A0A1L3MRG5</accession>
<feature type="transmembrane region" description="Helical" evidence="1">
    <location>
        <begin position="7"/>
        <end position="26"/>
    </location>
</feature>
<keyword evidence="1" id="KW-0812">Transmembrane</keyword>
<gene>
    <name evidence="2" type="ORF">A9C19_09410</name>
</gene>
<dbReference type="EMBL" id="CP016020">
    <property type="protein sequence ID" value="APH04950.1"/>
    <property type="molecule type" value="Genomic_DNA"/>
</dbReference>
<evidence type="ECO:0000313" key="2">
    <source>
        <dbReference type="EMBL" id="APH04950.1"/>
    </source>
</evidence>
<keyword evidence="1" id="KW-0472">Membrane</keyword>
<reference evidence="2 3" key="1">
    <citation type="journal article" date="2016" name="Sci. Rep.">
        <title>Complete genome sequence and transcriptomic analysis of a novel marine strain Bacillus weihaiensis reveals the mechanism of brown algae degradation.</title>
        <authorList>
            <person name="Zhu Y."/>
            <person name="Chen P."/>
            <person name="Bao Y."/>
            <person name="Men Y."/>
            <person name="Zeng Y."/>
            <person name="Yang J."/>
            <person name="Sun J."/>
            <person name="Sun Y."/>
        </authorList>
    </citation>
    <scope>NUCLEOTIDE SEQUENCE [LARGE SCALE GENOMIC DNA]</scope>
    <source>
        <strain evidence="2 3">Alg07</strain>
    </source>
</reference>
<dbReference type="OrthoDB" id="2885237at2"/>
<sequence>MNKNIRPTIFAFIGCIVILTIGGLVYNQMYKNYHANQAIIEECFEQFEGESEVMITKKDVWSPVICEVKN</sequence>
<evidence type="ECO:0000313" key="3">
    <source>
        <dbReference type="Proteomes" id="UP000181936"/>
    </source>
</evidence>
<proteinExistence type="predicted"/>
<dbReference type="KEGG" id="bwh:A9C19_09410"/>
<keyword evidence="3" id="KW-1185">Reference proteome</keyword>
<dbReference type="AlphaFoldDB" id="A0A1L3MRG5"/>
<dbReference type="Proteomes" id="UP000181936">
    <property type="component" value="Chromosome"/>
</dbReference>